<gene>
    <name evidence="2" type="ORF">H9L22_05105</name>
</gene>
<dbReference type="EMBL" id="CP060789">
    <property type="protein sequence ID" value="QNP56751.1"/>
    <property type="molecule type" value="Genomic_DNA"/>
</dbReference>
<protein>
    <submittedName>
        <fullName evidence="2">Uncharacterized protein</fullName>
    </submittedName>
</protein>
<dbReference type="RefSeq" id="WP_187721851.1">
    <property type="nucleotide sequence ID" value="NZ_BAABBL010000002.1"/>
</dbReference>
<dbReference type="AlphaFoldDB" id="A0A7H0H885"/>
<keyword evidence="1" id="KW-1133">Transmembrane helix</keyword>
<dbReference type="Proteomes" id="UP000516117">
    <property type="component" value="Chromosome"/>
</dbReference>
<accession>A0A7H0H885</accession>
<reference evidence="2 3" key="1">
    <citation type="submission" date="2020-08" db="EMBL/GenBank/DDBJ databases">
        <title>Genome sequence of Tessaracoccus defluvii JCM 17540T.</title>
        <authorList>
            <person name="Hyun D.-W."/>
            <person name="Bae J.-W."/>
        </authorList>
    </citation>
    <scope>NUCLEOTIDE SEQUENCE [LARGE SCALE GENOMIC DNA]</scope>
    <source>
        <strain evidence="2 3">JCM 17540</strain>
    </source>
</reference>
<keyword evidence="1" id="KW-0472">Membrane</keyword>
<sequence>MVRFTLELLTGLAVAAIFMVTMFYLGPWADPPGMDELWWLLAAVAVLLASWRWWARRRTP</sequence>
<evidence type="ECO:0000256" key="1">
    <source>
        <dbReference type="SAM" id="Phobius"/>
    </source>
</evidence>
<feature type="transmembrane region" description="Helical" evidence="1">
    <location>
        <begin position="7"/>
        <end position="25"/>
    </location>
</feature>
<evidence type="ECO:0000313" key="3">
    <source>
        <dbReference type="Proteomes" id="UP000516117"/>
    </source>
</evidence>
<keyword evidence="3" id="KW-1185">Reference proteome</keyword>
<proteinExistence type="predicted"/>
<feature type="transmembrane region" description="Helical" evidence="1">
    <location>
        <begin position="37"/>
        <end position="55"/>
    </location>
</feature>
<dbReference type="KEGG" id="tdf:H9L22_05105"/>
<keyword evidence="1" id="KW-0812">Transmembrane</keyword>
<organism evidence="2 3">
    <name type="scientific">Tessaracoccus defluvii</name>
    <dbReference type="NCBI Taxonomy" id="1285901"/>
    <lineage>
        <taxon>Bacteria</taxon>
        <taxon>Bacillati</taxon>
        <taxon>Actinomycetota</taxon>
        <taxon>Actinomycetes</taxon>
        <taxon>Propionibacteriales</taxon>
        <taxon>Propionibacteriaceae</taxon>
        <taxon>Tessaracoccus</taxon>
    </lineage>
</organism>
<name>A0A7H0H885_9ACTN</name>
<evidence type="ECO:0000313" key="2">
    <source>
        <dbReference type="EMBL" id="QNP56751.1"/>
    </source>
</evidence>